<dbReference type="AlphaFoldDB" id="A0A0H5Q054"/>
<evidence type="ECO:0000256" key="1">
    <source>
        <dbReference type="ARBA" id="ARBA00022679"/>
    </source>
</evidence>
<dbReference type="SUPFAM" id="SSF51161">
    <property type="entry name" value="Trimeric LpxA-like enzymes"/>
    <property type="match status" value="1"/>
</dbReference>
<keyword evidence="1" id="KW-0808">Transferase</keyword>
<protein>
    <recommendedName>
        <fullName evidence="3">Acetyltransferase</fullName>
    </recommendedName>
</protein>
<dbReference type="InterPro" id="IPR050179">
    <property type="entry name" value="Trans_hexapeptide_repeat"/>
</dbReference>
<name>A0A0H5Q054_9ZZZZ</name>
<reference evidence="2" key="2">
    <citation type="submission" date="2015-07" db="EMBL/GenBank/DDBJ databases">
        <title>Plasmids, circular viruses and viroids from rat gut.</title>
        <authorList>
            <person name="Jorgensen T.J."/>
            <person name="Hansen M.A."/>
            <person name="Xu Z."/>
            <person name="Tabak M.A."/>
            <person name="Sorensen S.J."/>
            <person name="Hansen L.H."/>
        </authorList>
    </citation>
    <scope>NUCLEOTIDE SEQUENCE</scope>
    <source>
        <plasmid evidence="2">pRGRH0356</plasmid>
    </source>
</reference>
<dbReference type="PROSITE" id="PS00101">
    <property type="entry name" value="HEXAPEP_TRANSFERASES"/>
    <property type="match status" value="1"/>
</dbReference>
<proteinExistence type="predicted"/>
<evidence type="ECO:0008006" key="3">
    <source>
        <dbReference type="Google" id="ProtNLM"/>
    </source>
</evidence>
<dbReference type="PANTHER" id="PTHR43300:SF11">
    <property type="entry name" value="ACETYLTRANSFERASE RV3034C-RELATED"/>
    <property type="match status" value="1"/>
</dbReference>
<reference evidence="2" key="1">
    <citation type="submission" date="2015-06" db="EMBL/GenBank/DDBJ databases">
        <authorList>
            <person name="Joergensen T."/>
        </authorList>
    </citation>
    <scope>NUCLEOTIDE SEQUENCE</scope>
    <source>
        <plasmid evidence="2">pRGRH0356</plasmid>
    </source>
</reference>
<evidence type="ECO:0000313" key="2">
    <source>
        <dbReference type="EMBL" id="CRY94780.1"/>
    </source>
</evidence>
<geneLocation type="plasmid" evidence="2">
    <name>pRGRH0356</name>
</geneLocation>
<dbReference type="PANTHER" id="PTHR43300">
    <property type="entry name" value="ACETYLTRANSFERASE"/>
    <property type="match status" value="1"/>
</dbReference>
<dbReference type="Gene3D" id="2.160.10.10">
    <property type="entry name" value="Hexapeptide repeat proteins"/>
    <property type="match status" value="1"/>
</dbReference>
<keyword evidence="2" id="KW-0614">Plasmid</keyword>
<sequence>MILTEELANSLWSDRVLITRAQKAPNGGFYGAVKIGTDLKIKSSAVLEERSALYHIPYKPSVGGVPYSGICSIGMMSYSYSPLPEPMQVGRFCSISSGLSILDSHHPLDSLTTSIFTFRPKNVLLDGIDTAGLREQVKWHIRDRKEWPCIKHDVWIGRDVTLSLGITIGTGAVVAAGSVVTRSVESYSIVGGNPARHIRYRFEDAGLRSALLETSWWDIHPTDLIRMDPSNPVRFLAGYHAAGGQNFLRKYSPTKYIFSENNVERCQGSYQYS</sequence>
<dbReference type="InterPro" id="IPR018357">
    <property type="entry name" value="Hexapep_transf_CS"/>
</dbReference>
<accession>A0A0H5Q054</accession>
<dbReference type="EMBL" id="LN853019">
    <property type="protein sequence ID" value="CRY94780.1"/>
    <property type="molecule type" value="Genomic_DNA"/>
</dbReference>
<dbReference type="CDD" id="cd03349">
    <property type="entry name" value="LbH_XAT"/>
    <property type="match status" value="1"/>
</dbReference>
<dbReference type="GO" id="GO:0016740">
    <property type="term" value="F:transferase activity"/>
    <property type="evidence" value="ECO:0007669"/>
    <property type="project" value="UniProtKB-KW"/>
</dbReference>
<organism evidence="2">
    <name type="scientific">uncultured prokaryote</name>
    <dbReference type="NCBI Taxonomy" id="198431"/>
    <lineage>
        <taxon>unclassified sequences</taxon>
        <taxon>environmental samples</taxon>
    </lineage>
</organism>
<dbReference type="InterPro" id="IPR011004">
    <property type="entry name" value="Trimer_LpxA-like_sf"/>
</dbReference>